<evidence type="ECO:0000313" key="2">
    <source>
        <dbReference type="EMBL" id="OHA92507.1"/>
    </source>
</evidence>
<keyword evidence="1" id="KW-0472">Membrane</keyword>
<gene>
    <name evidence="2" type="ORF">A2665_02630</name>
</gene>
<dbReference type="InterPro" id="IPR012902">
    <property type="entry name" value="N_methyl_site"/>
</dbReference>
<dbReference type="EMBL" id="MHVI01000005">
    <property type="protein sequence ID" value="OHA92507.1"/>
    <property type="molecule type" value="Genomic_DNA"/>
</dbReference>
<feature type="transmembrane region" description="Helical" evidence="1">
    <location>
        <begin position="7"/>
        <end position="29"/>
    </location>
</feature>
<dbReference type="Gene3D" id="3.30.700.10">
    <property type="entry name" value="Glycoprotein, Type 4 Pilin"/>
    <property type="match status" value="1"/>
</dbReference>
<proteinExistence type="predicted"/>
<dbReference type="SUPFAM" id="SSF54523">
    <property type="entry name" value="Pili subunits"/>
    <property type="match status" value="1"/>
</dbReference>
<name>A0A1G2T5D3_9BACT</name>
<sequence>MTKMNKGFTLTELLVSIAIVSVILTVVILNQSKYTDGAALTNLADEISLAISQAQAYSIGVREFSPGSSDFTGSYGLHFQTSVGGGADDSYIFWADRNGNGIYDNGWSCPLGGGSECLGKTLITRGNTLSSICLIKPNSSEMCPIGGIHISFTRPESRAKLIFFNQGGNYMDPQPENIGVKIRLISPGGLIRSVSVFNTGQISVQ</sequence>
<dbReference type="Proteomes" id="UP000177746">
    <property type="component" value="Unassembled WGS sequence"/>
</dbReference>
<dbReference type="Pfam" id="PF07963">
    <property type="entry name" value="N_methyl"/>
    <property type="match status" value="1"/>
</dbReference>
<evidence type="ECO:0000313" key="3">
    <source>
        <dbReference type="Proteomes" id="UP000177746"/>
    </source>
</evidence>
<protein>
    <recommendedName>
        <fullName evidence="4">General secretion pathway GspH domain-containing protein</fullName>
    </recommendedName>
</protein>
<dbReference type="InterPro" id="IPR045584">
    <property type="entry name" value="Pilin-like"/>
</dbReference>
<keyword evidence="1" id="KW-0812">Transmembrane</keyword>
<evidence type="ECO:0000256" key="1">
    <source>
        <dbReference type="SAM" id="Phobius"/>
    </source>
</evidence>
<reference evidence="2 3" key="1">
    <citation type="journal article" date="2016" name="Nat. Commun.">
        <title>Thousands of microbial genomes shed light on interconnected biogeochemical processes in an aquifer system.</title>
        <authorList>
            <person name="Anantharaman K."/>
            <person name="Brown C.T."/>
            <person name="Hug L.A."/>
            <person name="Sharon I."/>
            <person name="Castelle C.J."/>
            <person name="Probst A.J."/>
            <person name="Thomas B.C."/>
            <person name="Singh A."/>
            <person name="Wilkins M.J."/>
            <person name="Karaoz U."/>
            <person name="Brodie E.L."/>
            <person name="Williams K.H."/>
            <person name="Hubbard S.S."/>
            <person name="Banfield J.F."/>
        </authorList>
    </citation>
    <scope>NUCLEOTIDE SEQUENCE [LARGE SCALE GENOMIC DNA]</scope>
</reference>
<evidence type="ECO:0008006" key="4">
    <source>
        <dbReference type="Google" id="ProtNLM"/>
    </source>
</evidence>
<comment type="caution">
    <text evidence="2">The sequence shown here is derived from an EMBL/GenBank/DDBJ whole genome shotgun (WGS) entry which is preliminary data.</text>
</comment>
<dbReference type="AlphaFoldDB" id="A0A1G2T5D3"/>
<organism evidence="2 3">
    <name type="scientific">Candidatus Zambryskibacteria bacterium RIFCSPHIGHO2_01_FULL_46_30</name>
    <dbReference type="NCBI Taxonomy" id="1802739"/>
    <lineage>
        <taxon>Bacteria</taxon>
        <taxon>Candidatus Zambryskiibacteriota</taxon>
    </lineage>
</organism>
<accession>A0A1G2T5D3</accession>
<keyword evidence="1" id="KW-1133">Transmembrane helix</keyword>
<dbReference type="NCBIfam" id="TIGR02532">
    <property type="entry name" value="IV_pilin_GFxxxE"/>
    <property type="match status" value="1"/>
</dbReference>